<dbReference type="SUPFAM" id="SSF64356">
    <property type="entry name" value="SNARE-like"/>
    <property type="match status" value="1"/>
</dbReference>
<keyword evidence="6" id="KW-0436">Ligase</keyword>
<feature type="compositionally biased region" description="Low complexity" evidence="19">
    <location>
        <begin position="488"/>
        <end position="525"/>
    </location>
</feature>
<dbReference type="SUPFAM" id="SSF144232">
    <property type="entry name" value="HIT/MYND zinc finger-like"/>
    <property type="match status" value="1"/>
</dbReference>
<dbReference type="InterPro" id="IPR011012">
    <property type="entry name" value="Longin-like_dom_sf"/>
</dbReference>
<keyword evidence="12" id="KW-0931">ER-Golgi transport</keyword>
<comment type="function">
    <text evidence="17">The coatomer is a cytosolic protein complex that binds to dilysine motifs and reversibly associates with Golgi non-clathrin-coated vesicles, which further mediate biosynthetic protein transport from the ER, via the Golgi up to the trans Golgi network. Coatomer complex is required for budding from Golgi membranes, and is essential for the retrograde Golgi-to-ER transport of dilysine-tagged proteins. The zeta subunit may be involved in regulating the coat assembly and, hence, the rate of biosynthetic protein transport due to its association-dissociation properties with the coatomer complex.</text>
</comment>
<dbReference type="InterPro" id="IPR001025">
    <property type="entry name" value="BAH_dom"/>
</dbReference>
<evidence type="ECO:0000256" key="18">
    <source>
        <dbReference type="PROSITE-ProRule" id="PRU00134"/>
    </source>
</evidence>
<sequence length="1748" mass="184656">MTEIVDPTIPVVKNLLLLDSEGKRIAVKYFTPDMTSVSAQANYEKNVFAKTSRTNARGEAEIIMFDDVVVVYKFLGDLMFYVTGDQDENEVVLYSVLQAFYESISLLLRGAVEKKTVLENLDLVLLAMDEVVDGGLILETDPSTVATRVTMRQDGDGSPLSVEAAANNPGLTLSQAFGTIKEQLYYFSPRTFLLPEMAEGFAAELAANKGRDKQTYIIKLDNGSQGRGIKLVQTPAQAAAALPTFEHGNLVACQYVRNPLLINGLKFDLRLYVLVRQAGMYGICWWRRCCAPLRVFLCREGLVRFCTEPYSPPSPTNLDHVYAHLTNYAVNKHNAAFQFNQDAAEAGAGSKWTLTAFAEWMAGQGHDFEALWGQIKQLVAKTLIATQPMLQYAYDSVRKPDDDGLTCFELLGFDVLIDDTLRPWLLEVNHAPSLTTDTPLDLAVKSRLIREALELAGVRPERVQAELAAKERAKQARLYNAHAASVAHGGSSTASSSGSTSAMAAQQKEVAGAPLSGPGSAAVGSQQAAVEGSGEPATPTASAAGLGPAVEPERGSAEWLAAQQAYEDSHLGQFEWVMPPPDPQLAAQYEELLAGALQIFYRSTMQGRNQQRLNEIRVLSSTTAGDHVLLRPADPSLPPYIAKLESLHEEAIGGAAGSGGGSTRKVAAVRWYARPAELELTHALDAEENEVFYTDDFALHDVAAADRAVLRSTLREEARKAVGDTGLLDHLLKHLVDQAATPAGEKLRRRHDAQGKMCYWLQAPADTQHDERVLRGEVQALSSELQEVKEARRVLSAVRGEAAQALQAVSAGTSARAATPRVQAAEELAQALLQRLQAAPPAAPSTSQEVAGAAPAAVAAAAASLQQLPVQLAALADVTRLLNSRCSALEQQVAALAAEGKQRADALAATLLGNAALRGEVSTLKHGMAALAAQQQQPPPPPPPPQQQQQQSPPSRVLAAVHQLLPDPLLNRLLMPHQAGSSVGSGSTSSGRVLPLFTTGGRGAVLLGICRDVERTQSGAMSDREGLQRAQAMKRQMQELLAGRAITGLYAASAALRTWALDRRAAVEAVPLAPALNSALRELVQLMADAAAGLVPPAAAGVPLTDSSMMVVSACCGLLGTLLMLCEAGLQLSEAEALRLLTAGALPLSLNLTASLGDSLTEESAALLGSCCSSVEALVELSSGPLLPPRAVTAARRTALRPQALAGWLDQAVAAFVRTDAPDSWEAVCDIMTAAQRACNVQGVPDLLQPPTQEALVGLAARAMAMEIEPEQQAADAPIMSASFGLPLQLSLGRLSHEQSSSCGLLCAASASLAARLVAAPARQARLSAAQRAVVGHSIEHMVLMHLVLVAAVLKDAGTEGAAGSPAELQLLQATVAALPLFFSSLHRLSDLVDSAALVAGAGSAGTGSGSAASGSSGRRGAEAAVAPSDCAACLAAQRLWHVERWQLCRSGGSAERAAEMQRRLDCILLTYLEALTARPAGMSPKDVVQPRMLALSDWCNWPPEVAGTDLFLADGCRGARMLMQTFADALADASCANQIVIRTVQLALRSQPRLLPVAAATPDLLCQLAPLAADCSRLGPPNPGIPAMAQPALISIVRSLLKWLQRCARDHQAAAASSSDGANGSSGSSSAAVAKLIGLEVDQAAMTELARLLSAFSRSPLPVEALPLPQPAASADELALRRARAMALRACANPRCTNLAGDSEGALKGRRCTGCRLVRFCSEACSKQDWQAHKRACRLLRQGTAGS</sequence>
<dbReference type="OrthoDB" id="10249988at2759"/>
<dbReference type="PANTHER" id="PTHR12241:SF147">
    <property type="entry name" value="TUBULIN POLYGLUTAMYLASE TTLL7"/>
    <property type="match status" value="1"/>
</dbReference>
<protein>
    <submittedName>
        <fullName evidence="22">Zeta-subunit of COP-I complex</fullName>
    </submittedName>
</protein>
<gene>
    <name evidence="22" type="ORF">C2E21_3548</name>
</gene>
<dbReference type="GO" id="GO:0015631">
    <property type="term" value="F:tubulin binding"/>
    <property type="evidence" value="ECO:0007669"/>
    <property type="project" value="TreeGrafter"/>
</dbReference>
<dbReference type="Pfam" id="PF01217">
    <property type="entry name" value="Clat_adaptor_s"/>
    <property type="match status" value="1"/>
</dbReference>
<dbReference type="GO" id="GO:0000139">
    <property type="term" value="C:Golgi membrane"/>
    <property type="evidence" value="ECO:0007669"/>
    <property type="project" value="UniProtKB-SubCell"/>
</dbReference>
<feature type="domain" description="BAH" evidence="21">
    <location>
        <begin position="620"/>
        <end position="748"/>
    </location>
</feature>
<comment type="similarity">
    <text evidence="3">Belongs to the adaptor complexes small subunit family.</text>
</comment>
<dbReference type="InterPro" id="IPR004344">
    <property type="entry name" value="TTL/TTLL_fam"/>
</dbReference>
<dbReference type="GO" id="GO:0016192">
    <property type="term" value="P:vesicle-mediated transport"/>
    <property type="evidence" value="ECO:0007669"/>
    <property type="project" value="UniProtKB-KW"/>
</dbReference>
<keyword evidence="5" id="KW-0963">Cytoplasm</keyword>
<evidence type="ECO:0000256" key="11">
    <source>
        <dbReference type="ARBA" id="ARBA00022840"/>
    </source>
</evidence>
<dbReference type="Pfam" id="PF03133">
    <property type="entry name" value="TTL"/>
    <property type="match status" value="1"/>
</dbReference>
<dbReference type="InterPro" id="IPR002893">
    <property type="entry name" value="Znf_MYND"/>
</dbReference>
<dbReference type="GO" id="GO:0036064">
    <property type="term" value="C:ciliary basal body"/>
    <property type="evidence" value="ECO:0007669"/>
    <property type="project" value="TreeGrafter"/>
</dbReference>
<evidence type="ECO:0000256" key="16">
    <source>
        <dbReference type="ARBA" id="ARBA00023329"/>
    </source>
</evidence>
<evidence type="ECO:0000313" key="22">
    <source>
        <dbReference type="EMBL" id="PRW57894.1"/>
    </source>
</evidence>
<comment type="subcellular location">
    <subcellularLocation>
        <location evidence="2">Cytoplasmic vesicle</location>
        <location evidence="2">COPI-coated vesicle membrane</location>
        <topology evidence="2">Peripheral membrane protein</topology>
        <orientation evidence="2">Cytoplasmic side</orientation>
    </subcellularLocation>
    <subcellularLocation>
        <location evidence="1">Golgi apparatus membrane</location>
        <topology evidence="1">Peripheral membrane protein</topology>
        <orientation evidence="1">Cytoplasmic side</orientation>
    </subcellularLocation>
</comment>
<keyword evidence="9 18" id="KW-0863">Zinc-finger</keyword>
<feature type="region of interest" description="Disordered" evidence="19">
    <location>
        <begin position="931"/>
        <end position="957"/>
    </location>
</feature>
<name>A0A2P6TV20_CHLSO</name>
<evidence type="ECO:0000256" key="15">
    <source>
        <dbReference type="ARBA" id="ARBA00023136"/>
    </source>
</evidence>
<dbReference type="GO" id="GO:0003682">
    <property type="term" value="F:chromatin binding"/>
    <property type="evidence" value="ECO:0007669"/>
    <property type="project" value="InterPro"/>
</dbReference>
<dbReference type="InterPro" id="IPR059080">
    <property type="entry name" value="WHD_PTC1"/>
</dbReference>
<evidence type="ECO:0000256" key="6">
    <source>
        <dbReference type="ARBA" id="ARBA00022598"/>
    </source>
</evidence>
<evidence type="ECO:0000259" key="21">
    <source>
        <dbReference type="PROSITE" id="PS51038"/>
    </source>
</evidence>
<dbReference type="PROSITE" id="PS51038">
    <property type="entry name" value="BAH"/>
    <property type="match status" value="1"/>
</dbReference>
<feature type="region of interest" description="Disordered" evidence="19">
    <location>
        <begin position="488"/>
        <end position="556"/>
    </location>
</feature>
<dbReference type="Gene3D" id="3.30.470.20">
    <property type="entry name" value="ATP-grasp fold, B domain"/>
    <property type="match status" value="1"/>
</dbReference>
<evidence type="ECO:0000256" key="9">
    <source>
        <dbReference type="ARBA" id="ARBA00022771"/>
    </source>
</evidence>
<dbReference type="GO" id="GO:0008270">
    <property type="term" value="F:zinc ion binding"/>
    <property type="evidence" value="ECO:0007669"/>
    <property type="project" value="UniProtKB-KW"/>
</dbReference>
<keyword evidence="4" id="KW-0813">Transport</keyword>
<feature type="compositionally biased region" description="Pro residues" evidence="19">
    <location>
        <begin position="937"/>
        <end position="946"/>
    </location>
</feature>
<evidence type="ECO:0000256" key="3">
    <source>
        <dbReference type="ARBA" id="ARBA00006972"/>
    </source>
</evidence>
<dbReference type="Proteomes" id="UP000239899">
    <property type="component" value="Unassembled WGS sequence"/>
</dbReference>
<dbReference type="PROSITE" id="PS51221">
    <property type="entry name" value="TTL"/>
    <property type="match status" value="1"/>
</dbReference>
<keyword evidence="13" id="KW-0653">Protein transport</keyword>
<evidence type="ECO:0000256" key="5">
    <source>
        <dbReference type="ARBA" id="ARBA00022490"/>
    </source>
</evidence>
<dbReference type="SUPFAM" id="SSF56059">
    <property type="entry name" value="Glutathione synthetase ATP-binding domain-like"/>
    <property type="match status" value="1"/>
</dbReference>
<keyword evidence="15" id="KW-0472">Membrane</keyword>
<evidence type="ECO:0000256" key="17">
    <source>
        <dbReference type="ARBA" id="ARBA00045555"/>
    </source>
</evidence>
<evidence type="ECO:0000256" key="19">
    <source>
        <dbReference type="SAM" id="MobiDB-lite"/>
    </source>
</evidence>
<evidence type="ECO:0000256" key="2">
    <source>
        <dbReference type="ARBA" id="ARBA00004347"/>
    </source>
</evidence>
<evidence type="ECO:0000256" key="14">
    <source>
        <dbReference type="ARBA" id="ARBA00023034"/>
    </source>
</evidence>
<dbReference type="CDD" id="cd14829">
    <property type="entry name" value="Zeta-COP"/>
    <property type="match status" value="1"/>
</dbReference>
<dbReference type="Gene3D" id="3.30.450.60">
    <property type="match status" value="1"/>
</dbReference>
<dbReference type="GO" id="GO:0070740">
    <property type="term" value="F:tubulin-glutamic acid ligase activity"/>
    <property type="evidence" value="ECO:0007669"/>
    <property type="project" value="TreeGrafter"/>
</dbReference>
<keyword evidence="11" id="KW-0067">ATP-binding</keyword>
<evidence type="ECO:0000256" key="4">
    <source>
        <dbReference type="ARBA" id="ARBA00022448"/>
    </source>
</evidence>
<dbReference type="Gene3D" id="6.10.140.2220">
    <property type="match status" value="1"/>
</dbReference>
<evidence type="ECO:0000256" key="10">
    <source>
        <dbReference type="ARBA" id="ARBA00022833"/>
    </source>
</evidence>
<dbReference type="GO" id="GO:0000226">
    <property type="term" value="P:microtubule cytoskeleton organization"/>
    <property type="evidence" value="ECO:0007669"/>
    <property type="project" value="TreeGrafter"/>
</dbReference>
<dbReference type="STRING" id="3076.A0A2P6TV20"/>
<dbReference type="InterPro" id="IPR043151">
    <property type="entry name" value="BAH_sf"/>
</dbReference>
<evidence type="ECO:0000256" key="7">
    <source>
        <dbReference type="ARBA" id="ARBA00022723"/>
    </source>
</evidence>
<evidence type="ECO:0000256" key="1">
    <source>
        <dbReference type="ARBA" id="ARBA00004255"/>
    </source>
</evidence>
<feature type="domain" description="MYND-type" evidence="20">
    <location>
        <begin position="1694"/>
        <end position="1738"/>
    </location>
</feature>
<dbReference type="PANTHER" id="PTHR12241">
    <property type="entry name" value="TUBULIN POLYGLUTAMYLASE"/>
    <property type="match status" value="1"/>
</dbReference>
<keyword evidence="16" id="KW-0968">Cytoplasmic vesicle</keyword>
<evidence type="ECO:0000256" key="12">
    <source>
        <dbReference type="ARBA" id="ARBA00022892"/>
    </source>
</evidence>
<keyword evidence="8" id="KW-0547">Nucleotide-binding</keyword>
<keyword evidence="14" id="KW-0333">Golgi apparatus</keyword>
<dbReference type="GO" id="GO:0015031">
    <property type="term" value="P:protein transport"/>
    <property type="evidence" value="ECO:0007669"/>
    <property type="project" value="UniProtKB-KW"/>
</dbReference>
<evidence type="ECO:0000256" key="8">
    <source>
        <dbReference type="ARBA" id="ARBA00022741"/>
    </source>
</evidence>
<dbReference type="FunFam" id="3.30.450.60:FF:000014">
    <property type="entry name" value="Coatomer subunit zeta-2"/>
    <property type="match status" value="1"/>
</dbReference>
<dbReference type="GO" id="GO:0005524">
    <property type="term" value="F:ATP binding"/>
    <property type="evidence" value="ECO:0007669"/>
    <property type="project" value="UniProtKB-KW"/>
</dbReference>
<dbReference type="PROSITE" id="PS50865">
    <property type="entry name" value="ZF_MYND_2"/>
    <property type="match status" value="1"/>
</dbReference>
<dbReference type="Gene3D" id="2.30.30.490">
    <property type="match status" value="1"/>
</dbReference>
<evidence type="ECO:0000313" key="23">
    <source>
        <dbReference type="Proteomes" id="UP000239899"/>
    </source>
</evidence>
<reference evidence="22 23" key="1">
    <citation type="journal article" date="2018" name="Plant J.">
        <title>Genome sequences of Chlorella sorokiniana UTEX 1602 and Micractinium conductrix SAG 241.80: implications to maltose excretion by a green alga.</title>
        <authorList>
            <person name="Arriola M.B."/>
            <person name="Velmurugan N."/>
            <person name="Zhang Y."/>
            <person name="Plunkett M.H."/>
            <person name="Hondzo H."/>
            <person name="Barney B.M."/>
        </authorList>
    </citation>
    <scope>NUCLEOTIDE SEQUENCE [LARGE SCALE GENOMIC DNA]</scope>
    <source>
        <strain evidence="23">UTEX 1602</strain>
    </source>
</reference>
<dbReference type="Pfam" id="PF25874">
    <property type="entry name" value="WHD_plant_repro"/>
    <property type="match status" value="1"/>
</dbReference>
<dbReference type="EMBL" id="LHPG02000006">
    <property type="protein sequence ID" value="PRW57894.1"/>
    <property type="molecule type" value="Genomic_DNA"/>
</dbReference>
<accession>A0A2P6TV20</accession>
<evidence type="ECO:0000256" key="13">
    <source>
        <dbReference type="ARBA" id="ARBA00022927"/>
    </source>
</evidence>
<comment type="caution">
    <text evidence="22">The sequence shown here is derived from an EMBL/GenBank/DDBJ whole genome shotgun (WGS) entry which is preliminary data.</text>
</comment>
<keyword evidence="23" id="KW-1185">Reference proteome</keyword>
<proteinExistence type="inferred from homology"/>
<evidence type="ECO:0000259" key="20">
    <source>
        <dbReference type="PROSITE" id="PS50865"/>
    </source>
</evidence>
<dbReference type="Pfam" id="PF01426">
    <property type="entry name" value="BAH"/>
    <property type="match status" value="1"/>
</dbReference>
<keyword evidence="10" id="KW-0862">Zinc</keyword>
<dbReference type="InterPro" id="IPR022775">
    <property type="entry name" value="AP_mu_sigma_su"/>
</dbReference>
<keyword evidence="7" id="KW-0479">Metal-binding</keyword>
<organism evidence="22 23">
    <name type="scientific">Chlorella sorokiniana</name>
    <name type="common">Freshwater green alga</name>
    <dbReference type="NCBI Taxonomy" id="3076"/>
    <lineage>
        <taxon>Eukaryota</taxon>
        <taxon>Viridiplantae</taxon>
        <taxon>Chlorophyta</taxon>
        <taxon>core chlorophytes</taxon>
        <taxon>Trebouxiophyceae</taxon>
        <taxon>Chlorellales</taxon>
        <taxon>Chlorellaceae</taxon>
        <taxon>Chlorella clade</taxon>
        <taxon>Chlorella</taxon>
    </lineage>
</organism>
<dbReference type="Pfam" id="PF01753">
    <property type="entry name" value="zf-MYND"/>
    <property type="match status" value="1"/>
</dbReference>
<dbReference type="GO" id="GO:0030663">
    <property type="term" value="C:COPI-coated vesicle membrane"/>
    <property type="evidence" value="ECO:0007669"/>
    <property type="project" value="UniProtKB-SubCell"/>
</dbReference>